<sequence>MPLAREPSQRSKWMRWHNNNNAAAAAAAISKNEPSEIIHLGGSRVSTTPSDDRPVTQWFTMSPPEPPAVLNSTQDSEDHHDKQLPSPPPSASSSMLSPPPLNIGAAPKGKPPAPVQIPSSHQRLLSPLHTDASSNGQSVFSPPLTASSAYSRGSAAMFSPTPNPFSCNPVSPTSSVSSHDSPEEHGLRRSQSVADIKDRSKDRSRPNTGGSRPRWRPFPNSTPSESDGEMDEAYSRQTSSSRAESGSSSKTYPPPSHPPPSGPLPAISQVLSMGDQQQQQQQQQLPSSTSTPPPPPQNLAPPPPTQSSTTNPMSSLTRSSSLKSPKISLVVLPKTQPMKTTRHTREERLWLHKNYRGEANFLRAWGLSIDNEEDREEGAALLRELVQSEQEAKWIKSQQQQQTVTDRAEQITAKNNNTNDGLSPLQVIVEESNTGHSPRQLPPYGYKYPGVMVEETPVTAMGAAVDQEDGVNLRIPVKAPWSAAQQQQHLARIAAAKEHARSESEHSVLGAYLDVRMSRLD</sequence>
<feature type="compositionally biased region" description="Pro residues" evidence="1">
    <location>
        <begin position="252"/>
        <end position="263"/>
    </location>
</feature>
<evidence type="ECO:0000256" key="1">
    <source>
        <dbReference type="SAM" id="MobiDB-lite"/>
    </source>
</evidence>
<feature type="compositionally biased region" description="Pro residues" evidence="1">
    <location>
        <begin position="291"/>
        <end position="305"/>
    </location>
</feature>
<proteinExistence type="predicted"/>
<feature type="region of interest" description="Disordered" evidence="1">
    <location>
        <begin position="39"/>
        <end position="342"/>
    </location>
</feature>
<dbReference type="EMBL" id="JAQQWP010000003">
    <property type="protein sequence ID" value="KAK8123590.1"/>
    <property type="molecule type" value="Genomic_DNA"/>
</dbReference>
<comment type="caution">
    <text evidence="2">The sequence shown here is derived from an EMBL/GenBank/DDBJ whole genome shotgun (WGS) entry which is preliminary data.</text>
</comment>
<organism evidence="2 3">
    <name type="scientific">Apiospora kogelbergensis</name>
    <dbReference type="NCBI Taxonomy" id="1337665"/>
    <lineage>
        <taxon>Eukaryota</taxon>
        <taxon>Fungi</taxon>
        <taxon>Dikarya</taxon>
        <taxon>Ascomycota</taxon>
        <taxon>Pezizomycotina</taxon>
        <taxon>Sordariomycetes</taxon>
        <taxon>Xylariomycetidae</taxon>
        <taxon>Amphisphaeriales</taxon>
        <taxon>Apiosporaceae</taxon>
        <taxon>Apiospora</taxon>
    </lineage>
</organism>
<evidence type="ECO:0000313" key="3">
    <source>
        <dbReference type="Proteomes" id="UP001392437"/>
    </source>
</evidence>
<keyword evidence="3" id="KW-1185">Reference proteome</keyword>
<feature type="compositionally biased region" description="Low complexity" evidence="1">
    <location>
        <begin position="306"/>
        <end position="324"/>
    </location>
</feature>
<feature type="compositionally biased region" description="Low complexity" evidence="1">
    <location>
        <begin position="235"/>
        <end position="251"/>
    </location>
</feature>
<gene>
    <name evidence="2" type="ORF">PG999_003508</name>
</gene>
<feature type="compositionally biased region" description="Basic and acidic residues" evidence="1">
    <location>
        <begin position="195"/>
        <end position="205"/>
    </location>
</feature>
<evidence type="ECO:0000313" key="2">
    <source>
        <dbReference type="EMBL" id="KAK8123590.1"/>
    </source>
</evidence>
<dbReference type="AlphaFoldDB" id="A0AAW0R3N6"/>
<accession>A0AAW0R3N6</accession>
<dbReference type="Proteomes" id="UP001392437">
    <property type="component" value="Unassembled WGS sequence"/>
</dbReference>
<feature type="compositionally biased region" description="Low complexity" evidence="1">
    <location>
        <begin position="276"/>
        <end position="290"/>
    </location>
</feature>
<reference evidence="2 3" key="1">
    <citation type="submission" date="2023-01" db="EMBL/GenBank/DDBJ databases">
        <title>Analysis of 21 Apiospora genomes using comparative genomics revels a genus with tremendous synthesis potential of carbohydrate active enzymes and secondary metabolites.</title>
        <authorList>
            <person name="Sorensen T."/>
        </authorList>
    </citation>
    <scope>NUCLEOTIDE SEQUENCE [LARGE SCALE GENOMIC DNA]</scope>
    <source>
        <strain evidence="2 3">CBS 117206</strain>
    </source>
</reference>
<feature type="compositionally biased region" description="Low complexity" evidence="1">
    <location>
        <begin position="166"/>
        <end position="179"/>
    </location>
</feature>
<protein>
    <submittedName>
        <fullName evidence="2">Uncharacterized protein</fullName>
    </submittedName>
</protein>
<feature type="compositionally biased region" description="Polar residues" evidence="1">
    <location>
        <begin position="131"/>
        <end position="151"/>
    </location>
</feature>
<name>A0AAW0R3N6_9PEZI</name>